<dbReference type="EMBL" id="QGNW01000084">
    <property type="protein sequence ID" value="RVX00005.1"/>
    <property type="molecule type" value="Genomic_DNA"/>
</dbReference>
<dbReference type="Proteomes" id="UP000288805">
    <property type="component" value="Unassembled WGS sequence"/>
</dbReference>
<proteinExistence type="predicted"/>
<name>A0A438IU53_VITVI</name>
<sequence length="248" mass="27072">MDSVCRFKILVELLIGGGRSLLKGGKVRRVVKSWEDEERKFRLERCANEAGRFILCSVLDLEEKRSCPVFPKGRGILGGCITLAKKLCSLGVATPVEAKVGSVSASDRAGTRGGGQAEVERRTFVEVAKVKVGRIGDVIWLGFGTGFGHTKEMGGASLEFEGGVSFMKLGGVNFLLEFEDTKEAERVLKRGVCCFEDKVLHLERWGPKNQEVFRKLEDCCGGVHCCGLQFQWAGLLVKSKGKDLPGSL</sequence>
<evidence type="ECO:0000313" key="1">
    <source>
        <dbReference type="EMBL" id="RVX00005.1"/>
    </source>
</evidence>
<protein>
    <recommendedName>
        <fullName evidence="3">DUF4283 domain-containing protein</fullName>
    </recommendedName>
</protein>
<evidence type="ECO:0008006" key="3">
    <source>
        <dbReference type="Google" id="ProtNLM"/>
    </source>
</evidence>
<comment type="caution">
    <text evidence="1">The sequence shown here is derived from an EMBL/GenBank/DDBJ whole genome shotgun (WGS) entry which is preliminary data.</text>
</comment>
<dbReference type="AlphaFoldDB" id="A0A438IU53"/>
<reference evidence="1 2" key="1">
    <citation type="journal article" date="2018" name="PLoS Genet.">
        <title>Population sequencing reveals clonal diversity and ancestral inbreeding in the grapevine cultivar Chardonnay.</title>
        <authorList>
            <person name="Roach M.J."/>
            <person name="Johnson D.L."/>
            <person name="Bohlmann J."/>
            <person name="van Vuuren H.J."/>
            <person name="Jones S.J."/>
            <person name="Pretorius I.S."/>
            <person name="Schmidt S.A."/>
            <person name="Borneman A.R."/>
        </authorList>
    </citation>
    <scope>NUCLEOTIDE SEQUENCE [LARGE SCALE GENOMIC DNA]</scope>
    <source>
        <strain evidence="2">cv. Chardonnay</strain>
        <tissue evidence="1">Leaf</tissue>
    </source>
</reference>
<evidence type="ECO:0000313" key="2">
    <source>
        <dbReference type="Proteomes" id="UP000288805"/>
    </source>
</evidence>
<gene>
    <name evidence="1" type="ORF">CK203_024884</name>
</gene>
<accession>A0A438IU53</accession>
<organism evidence="1 2">
    <name type="scientific">Vitis vinifera</name>
    <name type="common">Grape</name>
    <dbReference type="NCBI Taxonomy" id="29760"/>
    <lineage>
        <taxon>Eukaryota</taxon>
        <taxon>Viridiplantae</taxon>
        <taxon>Streptophyta</taxon>
        <taxon>Embryophyta</taxon>
        <taxon>Tracheophyta</taxon>
        <taxon>Spermatophyta</taxon>
        <taxon>Magnoliopsida</taxon>
        <taxon>eudicotyledons</taxon>
        <taxon>Gunneridae</taxon>
        <taxon>Pentapetalae</taxon>
        <taxon>rosids</taxon>
        <taxon>Vitales</taxon>
        <taxon>Vitaceae</taxon>
        <taxon>Viteae</taxon>
        <taxon>Vitis</taxon>
    </lineage>
</organism>